<dbReference type="GO" id="GO:0005337">
    <property type="term" value="F:nucleoside transmembrane transporter activity"/>
    <property type="evidence" value="ECO:0007669"/>
    <property type="project" value="InterPro"/>
</dbReference>
<dbReference type="Proteomes" id="UP000316905">
    <property type="component" value="Unassembled WGS sequence"/>
</dbReference>
<keyword evidence="5 7" id="KW-1133">Transmembrane helix</keyword>
<feature type="domain" description="Nucleoside transporter/FeoB GTPase Gate" evidence="10">
    <location>
        <begin position="95"/>
        <end position="192"/>
    </location>
</feature>
<dbReference type="Pfam" id="PF07662">
    <property type="entry name" value="Nucleos_tra2_C"/>
    <property type="match status" value="1"/>
</dbReference>
<feature type="domain" description="Concentrative nucleoside transporter N-terminal" evidence="8">
    <location>
        <begin position="5"/>
        <end position="78"/>
    </location>
</feature>
<protein>
    <recommendedName>
        <fullName evidence="7">Nucleoside permease</fullName>
    </recommendedName>
</protein>
<evidence type="ECO:0000259" key="10">
    <source>
        <dbReference type="Pfam" id="PF07670"/>
    </source>
</evidence>
<dbReference type="GO" id="GO:0005886">
    <property type="term" value="C:plasma membrane"/>
    <property type="evidence" value="ECO:0007669"/>
    <property type="project" value="UniProtKB-SubCell"/>
</dbReference>
<accession>A0A562Q2H9</accession>
<feature type="transmembrane region" description="Helical" evidence="7">
    <location>
        <begin position="111"/>
        <end position="133"/>
    </location>
</feature>
<evidence type="ECO:0000256" key="3">
    <source>
        <dbReference type="ARBA" id="ARBA00022475"/>
    </source>
</evidence>
<keyword evidence="12" id="KW-1185">Reference proteome</keyword>
<name>A0A562Q2H9_9PSED</name>
<comment type="subcellular location">
    <subcellularLocation>
        <location evidence="1">Cell membrane</location>
        <topology evidence="1">Multi-pass membrane protein</topology>
    </subcellularLocation>
</comment>
<dbReference type="EMBL" id="VLKY01000014">
    <property type="protein sequence ID" value="TWI50885.1"/>
    <property type="molecule type" value="Genomic_DNA"/>
</dbReference>
<dbReference type="NCBIfam" id="TIGR00804">
    <property type="entry name" value="nupC"/>
    <property type="match status" value="1"/>
</dbReference>
<dbReference type="RefSeq" id="WP_145144728.1">
    <property type="nucleotide sequence ID" value="NZ_VLKY01000014.1"/>
</dbReference>
<dbReference type="InterPro" id="IPR008276">
    <property type="entry name" value="C_nuclsd_transpt"/>
</dbReference>
<evidence type="ECO:0000256" key="5">
    <source>
        <dbReference type="ARBA" id="ARBA00022989"/>
    </source>
</evidence>
<feature type="transmembrane region" description="Helical" evidence="7">
    <location>
        <begin position="86"/>
        <end position="105"/>
    </location>
</feature>
<evidence type="ECO:0000256" key="2">
    <source>
        <dbReference type="ARBA" id="ARBA00009033"/>
    </source>
</evidence>
<feature type="transmembrane region" description="Helical" evidence="7">
    <location>
        <begin position="28"/>
        <end position="48"/>
    </location>
</feature>
<sequence length="420" mass="44002">MISLVGMAVLVAIAVALSAHRRAINWRTVGCAFLIQAALGAFALYVPWGQSTLAAASSGVASLQGYANQGIDFLFGGLSSPKMFELFGSGGFIFALKVLPVIVFFSAFISVLYYLGIMTLIIRLIGTPLRWLLGTSRTESMSATANIFVGQTEAPLVIRPFIATMTQSELFAVMVGGVASVAGSVLIGYASLGIDLKYLIAASFMAAPGGLLMAKLMMPETEKPHDTLRNVLDTDGEKPANVIDAAAVGASSGLALALNVGAMLLVFIALIALLNGLLGWAGSWVGYPQLSLQLVLGYLFSPLAFVLGVPWNEAIQAGGLIGQKIVLNEFVAYVDLANYIDPARALETGRQILSERTQIITTFALCGFANLSSIGILLGGLGVMAPNRRQDLARMGVKAVIAGTLSNLMSAAIAGFFIAL</sequence>
<keyword evidence="6 7" id="KW-0472">Membrane</keyword>
<evidence type="ECO:0000256" key="6">
    <source>
        <dbReference type="ARBA" id="ARBA00023136"/>
    </source>
</evidence>
<evidence type="ECO:0000256" key="7">
    <source>
        <dbReference type="RuleBase" id="RU362018"/>
    </source>
</evidence>
<dbReference type="Pfam" id="PF07670">
    <property type="entry name" value="Gate"/>
    <property type="match status" value="1"/>
</dbReference>
<comment type="caution">
    <text evidence="11">The sequence shown here is derived from an EMBL/GenBank/DDBJ whole genome shotgun (WGS) entry which is preliminary data.</text>
</comment>
<dbReference type="InterPro" id="IPR018270">
    <property type="entry name" value="C_nuclsd_transpt_met_bac"/>
</dbReference>
<feature type="transmembrane region" description="Helical" evidence="7">
    <location>
        <begin position="359"/>
        <end position="385"/>
    </location>
</feature>
<evidence type="ECO:0000256" key="1">
    <source>
        <dbReference type="ARBA" id="ARBA00004651"/>
    </source>
</evidence>
<reference evidence="11 12" key="1">
    <citation type="journal article" date="2015" name="Stand. Genomic Sci.">
        <title>Genomic Encyclopedia of Bacterial and Archaeal Type Strains, Phase III: the genomes of soil and plant-associated and newly described type strains.</title>
        <authorList>
            <person name="Whitman W.B."/>
            <person name="Woyke T."/>
            <person name="Klenk H.P."/>
            <person name="Zhou Y."/>
            <person name="Lilburn T.G."/>
            <person name="Beck B.J."/>
            <person name="De Vos P."/>
            <person name="Vandamme P."/>
            <person name="Eisen J.A."/>
            <person name="Garrity G."/>
            <person name="Hugenholtz P."/>
            <person name="Kyrpides N.C."/>
        </authorList>
    </citation>
    <scope>NUCLEOTIDE SEQUENCE [LARGE SCALE GENOMIC DNA]</scope>
    <source>
        <strain evidence="11 12">CGMCC 1.6858</strain>
    </source>
</reference>
<comment type="similarity">
    <text evidence="2 7">Belongs to the concentrative nucleoside transporter (CNT) (TC 2.A.41) family.</text>
</comment>
<dbReference type="PANTHER" id="PTHR10590:SF4">
    <property type="entry name" value="SOLUTE CARRIER FAMILY 28 MEMBER 3"/>
    <property type="match status" value="1"/>
</dbReference>
<evidence type="ECO:0000259" key="9">
    <source>
        <dbReference type="Pfam" id="PF07662"/>
    </source>
</evidence>
<feature type="transmembrane region" description="Helical" evidence="7">
    <location>
        <begin position="397"/>
        <end position="419"/>
    </location>
</feature>
<evidence type="ECO:0000313" key="12">
    <source>
        <dbReference type="Proteomes" id="UP000316905"/>
    </source>
</evidence>
<feature type="transmembrane region" description="Helical" evidence="7">
    <location>
        <begin position="170"/>
        <end position="192"/>
    </location>
</feature>
<dbReference type="Pfam" id="PF01773">
    <property type="entry name" value="Nucleos_tra2_N"/>
    <property type="match status" value="1"/>
</dbReference>
<feature type="transmembrane region" description="Helical" evidence="7">
    <location>
        <begin position="264"/>
        <end position="287"/>
    </location>
</feature>
<feature type="transmembrane region" description="Helical" evidence="7">
    <location>
        <begin position="198"/>
        <end position="218"/>
    </location>
</feature>
<dbReference type="PANTHER" id="PTHR10590">
    <property type="entry name" value="SODIUM/NUCLEOSIDE COTRANSPORTER"/>
    <property type="match status" value="1"/>
</dbReference>
<keyword evidence="4 7" id="KW-0812">Transmembrane</keyword>
<dbReference type="OrthoDB" id="9766455at2"/>
<organism evidence="11 12">
    <name type="scientific">Pseudomonas duriflava</name>
    <dbReference type="NCBI Taxonomy" id="459528"/>
    <lineage>
        <taxon>Bacteria</taxon>
        <taxon>Pseudomonadati</taxon>
        <taxon>Pseudomonadota</taxon>
        <taxon>Gammaproteobacteria</taxon>
        <taxon>Pseudomonadales</taxon>
        <taxon>Pseudomonadaceae</taxon>
        <taxon>Pseudomonas</taxon>
    </lineage>
</organism>
<keyword evidence="7" id="KW-0813">Transport</keyword>
<gene>
    <name evidence="11" type="ORF">IQ22_03806</name>
</gene>
<proteinExistence type="inferred from homology"/>
<dbReference type="GO" id="GO:0015293">
    <property type="term" value="F:symporter activity"/>
    <property type="evidence" value="ECO:0007669"/>
    <property type="project" value="TreeGrafter"/>
</dbReference>
<dbReference type="InterPro" id="IPR011657">
    <property type="entry name" value="CNT_C_dom"/>
</dbReference>
<evidence type="ECO:0000256" key="4">
    <source>
        <dbReference type="ARBA" id="ARBA00022692"/>
    </source>
</evidence>
<feature type="transmembrane region" description="Helical" evidence="7">
    <location>
        <begin position="294"/>
        <end position="311"/>
    </location>
</feature>
<evidence type="ECO:0000313" key="11">
    <source>
        <dbReference type="EMBL" id="TWI50885.1"/>
    </source>
</evidence>
<feature type="domain" description="Concentrative nucleoside transporter C-terminal" evidence="9">
    <location>
        <begin position="198"/>
        <end position="415"/>
    </location>
</feature>
<dbReference type="AlphaFoldDB" id="A0A562Q2H9"/>
<keyword evidence="3" id="KW-1003">Cell membrane</keyword>
<evidence type="ECO:0000259" key="8">
    <source>
        <dbReference type="Pfam" id="PF01773"/>
    </source>
</evidence>
<dbReference type="InterPro" id="IPR011642">
    <property type="entry name" value="Gate_dom"/>
</dbReference>
<dbReference type="InterPro" id="IPR002668">
    <property type="entry name" value="CNT_N_dom"/>
</dbReference>